<evidence type="ECO:0000256" key="1">
    <source>
        <dbReference type="SAM" id="MobiDB-lite"/>
    </source>
</evidence>
<feature type="region of interest" description="Disordered" evidence="1">
    <location>
        <begin position="72"/>
        <end position="140"/>
    </location>
</feature>
<comment type="caution">
    <text evidence="3">The sequence shown here is derived from an EMBL/GenBank/DDBJ whole genome shotgun (WGS) entry which is preliminary data.</text>
</comment>
<protein>
    <submittedName>
        <fullName evidence="3">Uncharacterized protein</fullName>
    </submittedName>
</protein>
<dbReference type="EMBL" id="BDIP01000640">
    <property type="protein sequence ID" value="GCA62412.1"/>
    <property type="molecule type" value="Genomic_DNA"/>
</dbReference>
<reference evidence="3 4" key="2">
    <citation type="journal article" date="2018" name="PLoS ONE">
        <title>The draft genome of Kipferlia bialata reveals reductive genome evolution in fornicate parasites.</title>
        <authorList>
            <person name="Tanifuji G."/>
            <person name="Takabayashi S."/>
            <person name="Kume K."/>
            <person name="Takagi M."/>
            <person name="Nakayama T."/>
            <person name="Kamikawa R."/>
            <person name="Inagaki Y."/>
            <person name="Hashimoto T."/>
        </authorList>
    </citation>
    <scope>NUCLEOTIDE SEQUENCE [LARGE SCALE GENOMIC DNA]</scope>
    <source>
        <strain evidence="3">NY0173</strain>
    </source>
</reference>
<reference evidence="3" key="1">
    <citation type="submission" date="2016-10" db="EMBL/GenBank/DDBJ databases">
        <authorList>
            <person name="Tanifuji G."/>
            <person name="Kume K."/>
            <person name="Nakayama T."/>
            <person name="Takabayashi S."/>
            <person name="Hashimoto T."/>
        </authorList>
    </citation>
    <scope>NUCLEOTIDE SEQUENCE</scope>
    <source>
        <strain evidence="3">NY0173</strain>
    </source>
</reference>
<evidence type="ECO:0000313" key="2">
    <source>
        <dbReference type="EMBL" id="GCA62412.1"/>
    </source>
</evidence>
<dbReference type="EMBL" id="BDIP01001287">
    <property type="protein sequence ID" value="GCA62743.1"/>
    <property type="molecule type" value="Genomic_DNA"/>
</dbReference>
<gene>
    <name evidence="2" type="ORF">KIPB_003374</name>
    <name evidence="3" type="ORF">KIPB_005479</name>
</gene>
<evidence type="ECO:0000313" key="4">
    <source>
        <dbReference type="Proteomes" id="UP000265618"/>
    </source>
</evidence>
<name>A0A391NW80_9EUKA</name>
<keyword evidence="4" id="KW-1185">Reference proteome</keyword>
<feature type="compositionally biased region" description="Low complexity" evidence="1">
    <location>
        <begin position="170"/>
        <end position="189"/>
    </location>
</feature>
<sequence length="221" mass="22366">IETRACVPISQITGGMTKPEGGAALAIAVEPEAEAGCPDIPCPAVSPMAEGQGEEVHGETEAVVEAETGVEAVGEAASPAPEESASLVDFGSDPVPQSEGVSLVDMEPSPSPSPSPETGASLIDMDEGGSGSPSLVDLDPVETQPQTQAPVSMIEFGEEPVAMVDFGSESPSVKPQSASASASVSEVSQTRSPPSNPATFGSVLYSDMAAIREQLDDLIED</sequence>
<evidence type="ECO:0000313" key="3">
    <source>
        <dbReference type="EMBL" id="GCA62743.1"/>
    </source>
</evidence>
<proteinExistence type="predicted"/>
<dbReference type="Proteomes" id="UP000265618">
    <property type="component" value="Unassembled WGS sequence"/>
</dbReference>
<feature type="compositionally biased region" description="Low complexity" evidence="1">
    <location>
        <begin position="72"/>
        <end position="85"/>
    </location>
</feature>
<feature type="compositionally biased region" description="Polar residues" evidence="1">
    <location>
        <begin position="190"/>
        <end position="199"/>
    </location>
</feature>
<feature type="region of interest" description="Disordered" evidence="1">
    <location>
        <begin position="165"/>
        <end position="201"/>
    </location>
</feature>
<dbReference type="AlphaFoldDB" id="A0A391NW80"/>
<accession>A0A391NW80</accession>
<organism evidence="3 4">
    <name type="scientific">Kipferlia bialata</name>
    <dbReference type="NCBI Taxonomy" id="797122"/>
    <lineage>
        <taxon>Eukaryota</taxon>
        <taxon>Metamonada</taxon>
        <taxon>Carpediemonas-like organisms</taxon>
        <taxon>Kipferlia</taxon>
    </lineage>
</organism>
<feature type="region of interest" description="Disordered" evidence="1">
    <location>
        <begin position="40"/>
        <end position="59"/>
    </location>
</feature>
<feature type="non-terminal residue" evidence="3">
    <location>
        <position position="1"/>
    </location>
</feature>